<evidence type="ECO:0000313" key="4">
    <source>
        <dbReference type="EMBL" id="HIV27252.1"/>
    </source>
</evidence>
<organism evidence="4 5">
    <name type="scientific">Candidatus Ornithocaccomicrobium faecavium</name>
    <dbReference type="NCBI Taxonomy" id="2840890"/>
    <lineage>
        <taxon>Bacteria</taxon>
        <taxon>Bacillati</taxon>
        <taxon>Bacillota</taxon>
        <taxon>Clostridia</taxon>
        <taxon>Candidatus Ornithocaccomicrobium</taxon>
    </lineage>
</organism>
<dbReference type="NCBIfam" id="NF001159">
    <property type="entry name" value="PRK00150.1-3"/>
    <property type="match status" value="1"/>
</dbReference>
<dbReference type="InterPro" id="IPR036821">
    <property type="entry name" value="Peptide_deformylase_sf"/>
</dbReference>
<comment type="catalytic activity">
    <reaction evidence="3">
        <text>N-terminal N-formyl-L-methionyl-[peptide] + H2O = N-terminal L-methionyl-[peptide] + formate</text>
        <dbReference type="Rhea" id="RHEA:24420"/>
        <dbReference type="Rhea" id="RHEA-COMP:10639"/>
        <dbReference type="Rhea" id="RHEA-COMP:10640"/>
        <dbReference type="ChEBI" id="CHEBI:15377"/>
        <dbReference type="ChEBI" id="CHEBI:15740"/>
        <dbReference type="ChEBI" id="CHEBI:49298"/>
        <dbReference type="ChEBI" id="CHEBI:64731"/>
        <dbReference type="EC" id="3.5.1.88"/>
    </reaction>
</comment>
<keyword evidence="3 4" id="KW-0378">Hydrolase</keyword>
<dbReference type="PRINTS" id="PR01576">
    <property type="entry name" value="PDEFORMYLASE"/>
</dbReference>
<dbReference type="PANTHER" id="PTHR10458:SF22">
    <property type="entry name" value="PEPTIDE DEFORMYLASE"/>
    <property type="match status" value="1"/>
</dbReference>
<gene>
    <name evidence="3 4" type="primary">def</name>
    <name evidence="4" type="ORF">IAA64_04740</name>
</gene>
<dbReference type="PANTHER" id="PTHR10458">
    <property type="entry name" value="PEPTIDE DEFORMYLASE"/>
    <property type="match status" value="1"/>
</dbReference>
<dbReference type="HAMAP" id="MF_00163">
    <property type="entry name" value="Pep_deformylase"/>
    <property type="match status" value="1"/>
</dbReference>
<evidence type="ECO:0000313" key="5">
    <source>
        <dbReference type="Proteomes" id="UP000886884"/>
    </source>
</evidence>
<feature type="binding site" evidence="3">
    <location>
        <position position="134"/>
    </location>
    <ligand>
        <name>Fe cation</name>
        <dbReference type="ChEBI" id="CHEBI:24875"/>
    </ligand>
</feature>
<dbReference type="NCBIfam" id="TIGR00079">
    <property type="entry name" value="pept_deformyl"/>
    <property type="match status" value="1"/>
</dbReference>
<feature type="binding site" evidence="3">
    <location>
        <position position="88"/>
    </location>
    <ligand>
        <name>Fe cation</name>
        <dbReference type="ChEBI" id="CHEBI:24875"/>
    </ligand>
</feature>
<name>A0A9D1TCY2_9FIRM</name>
<dbReference type="AlphaFoldDB" id="A0A9D1TCY2"/>
<comment type="cofactor">
    <cofactor evidence="3">
        <name>Fe(2+)</name>
        <dbReference type="ChEBI" id="CHEBI:29033"/>
    </cofactor>
    <text evidence="3">Binds 1 Fe(2+) ion.</text>
</comment>
<dbReference type="Pfam" id="PF01327">
    <property type="entry name" value="Pep_deformylase"/>
    <property type="match status" value="1"/>
</dbReference>
<comment type="caution">
    <text evidence="4">The sequence shown here is derived from an EMBL/GenBank/DDBJ whole genome shotgun (WGS) entry which is preliminary data.</text>
</comment>
<dbReference type="EC" id="3.5.1.88" evidence="3"/>
<comment type="function">
    <text evidence="3">Removes the formyl group from the N-terminal Met of newly synthesized proteins. Requires at least a dipeptide for an efficient rate of reaction. N-terminal L-methionine is a prerequisite for activity but the enzyme has broad specificity at other positions.</text>
</comment>
<accession>A0A9D1TCY2</accession>
<dbReference type="EMBL" id="DVOT01000083">
    <property type="protein sequence ID" value="HIV27252.1"/>
    <property type="molecule type" value="Genomic_DNA"/>
</dbReference>
<dbReference type="InterPro" id="IPR023635">
    <property type="entry name" value="Peptide_deformylase"/>
</dbReference>
<dbReference type="GO" id="GO:0006412">
    <property type="term" value="P:translation"/>
    <property type="evidence" value="ECO:0007669"/>
    <property type="project" value="UniProtKB-UniRule"/>
</dbReference>
<keyword evidence="2 3" id="KW-0408">Iron</keyword>
<evidence type="ECO:0000256" key="2">
    <source>
        <dbReference type="ARBA" id="ARBA00023004"/>
    </source>
</evidence>
<proteinExistence type="inferred from homology"/>
<reference evidence="4" key="1">
    <citation type="submission" date="2020-10" db="EMBL/GenBank/DDBJ databases">
        <authorList>
            <person name="Gilroy R."/>
        </authorList>
    </citation>
    <scope>NUCLEOTIDE SEQUENCE</scope>
    <source>
        <strain evidence="4">CHK183-6373</strain>
    </source>
</reference>
<dbReference type="GO" id="GO:0042586">
    <property type="term" value="F:peptide deformylase activity"/>
    <property type="evidence" value="ECO:0007669"/>
    <property type="project" value="UniProtKB-UniRule"/>
</dbReference>
<dbReference type="Proteomes" id="UP000886884">
    <property type="component" value="Unassembled WGS sequence"/>
</dbReference>
<dbReference type="CDD" id="cd00487">
    <property type="entry name" value="Pep_deformylase"/>
    <property type="match status" value="1"/>
</dbReference>
<dbReference type="Gene3D" id="3.90.45.10">
    <property type="entry name" value="Peptide deformylase"/>
    <property type="match status" value="1"/>
</dbReference>
<feature type="binding site" evidence="3">
    <location>
        <position position="130"/>
    </location>
    <ligand>
        <name>Fe cation</name>
        <dbReference type="ChEBI" id="CHEBI:24875"/>
    </ligand>
</feature>
<feature type="active site" evidence="3">
    <location>
        <position position="131"/>
    </location>
</feature>
<keyword evidence="3" id="KW-0479">Metal-binding</keyword>
<evidence type="ECO:0000256" key="1">
    <source>
        <dbReference type="ARBA" id="ARBA00010759"/>
    </source>
</evidence>
<dbReference type="GO" id="GO:0046872">
    <property type="term" value="F:metal ion binding"/>
    <property type="evidence" value="ECO:0007669"/>
    <property type="project" value="UniProtKB-KW"/>
</dbReference>
<evidence type="ECO:0000256" key="3">
    <source>
        <dbReference type="HAMAP-Rule" id="MF_00163"/>
    </source>
</evidence>
<dbReference type="SUPFAM" id="SSF56420">
    <property type="entry name" value="Peptide deformylase"/>
    <property type="match status" value="1"/>
</dbReference>
<comment type="similarity">
    <text evidence="1 3">Belongs to the polypeptide deformylase family.</text>
</comment>
<protein>
    <recommendedName>
        <fullName evidence="3">Peptide deformylase</fullName>
        <shortName evidence="3">PDF</shortName>
        <ecNumber evidence="3">3.5.1.88</ecNumber>
    </recommendedName>
    <alternativeName>
        <fullName evidence="3">Polypeptide deformylase</fullName>
    </alternativeName>
</protein>
<reference evidence="4" key="2">
    <citation type="journal article" date="2021" name="PeerJ">
        <title>Extensive microbial diversity within the chicken gut microbiome revealed by metagenomics and culture.</title>
        <authorList>
            <person name="Gilroy R."/>
            <person name="Ravi A."/>
            <person name="Getino M."/>
            <person name="Pursley I."/>
            <person name="Horton D.L."/>
            <person name="Alikhan N.F."/>
            <person name="Baker D."/>
            <person name="Gharbi K."/>
            <person name="Hall N."/>
            <person name="Watson M."/>
            <person name="Adriaenssens E.M."/>
            <person name="Foster-Nyarko E."/>
            <person name="Jarju S."/>
            <person name="Secka A."/>
            <person name="Antonio M."/>
            <person name="Oren A."/>
            <person name="Chaudhuri R.R."/>
            <person name="La Ragione R."/>
            <person name="Hildebrand F."/>
            <person name="Pallen M.J."/>
        </authorList>
    </citation>
    <scope>NUCLEOTIDE SEQUENCE</scope>
    <source>
        <strain evidence="4">CHK183-6373</strain>
    </source>
</reference>
<dbReference type="PIRSF" id="PIRSF004749">
    <property type="entry name" value="Pep_def"/>
    <property type="match status" value="1"/>
</dbReference>
<sequence length="154" mass="16855">MAIRKILKIGDETLRKHARPVAEVDRRTKQLLDDMAETMYAADGAGLAAPQVGILRRVVVIDVGEGLLELVNPEILSTEGEQRQMEGCLSVPGKRGVVARPAKVTVRALNRRGKPIEIVGEGFLAIALCHEIDHLDGVLYVDKIIEEVPEDAEE</sequence>
<keyword evidence="3" id="KW-0648">Protein biosynthesis</keyword>